<accession>A0A9J6C542</accession>
<name>A0A9J6C542_POLVA</name>
<evidence type="ECO:0000313" key="2">
    <source>
        <dbReference type="Proteomes" id="UP001107558"/>
    </source>
</evidence>
<comment type="caution">
    <text evidence="1">The sequence shown here is derived from an EMBL/GenBank/DDBJ whole genome shotgun (WGS) entry which is preliminary data.</text>
</comment>
<gene>
    <name evidence="1" type="ORF">PVAND_006735</name>
</gene>
<organism evidence="1 2">
    <name type="scientific">Polypedilum vanderplanki</name>
    <name type="common">Sleeping chironomid midge</name>
    <dbReference type="NCBI Taxonomy" id="319348"/>
    <lineage>
        <taxon>Eukaryota</taxon>
        <taxon>Metazoa</taxon>
        <taxon>Ecdysozoa</taxon>
        <taxon>Arthropoda</taxon>
        <taxon>Hexapoda</taxon>
        <taxon>Insecta</taxon>
        <taxon>Pterygota</taxon>
        <taxon>Neoptera</taxon>
        <taxon>Endopterygota</taxon>
        <taxon>Diptera</taxon>
        <taxon>Nematocera</taxon>
        <taxon>Chironomoidea</taxon>
        <taxon>Chironomidae</taxon>
        <taxon>Chironominae</taxon>
        <taxon>Polypedilum</taxon>
        <taxon>Polypedilum</taxon>
    </lineage>
</organism>
<reference evidence="1" key="1">
    <citation type="submission" date="2021-03" db="EMBL/GenBank/DDBJ databases">
        <title>Chromosome level genome of the anhydrobiotic midge Polypedilum vanderplanki.</title>
        <authorList>
            <person name="Yoshida Y."/>
            <person name="Kikawada T."/>
            <person name="Gusev O."/>
        </authorList>
    </citation>
    <scope>NUCLEOTIDE SEQUENCE</scope>
    <source>
        <strain evidence="1">NIAS01</strain>
        <tissue evidence="1">Whole body or cell culture</tissue>
    </source>
</reference>
<protein>
    <submittedName>
        <fullName evidence="1">Uncharacterized protein</fullName>
    </submittedName>
</protein>
<evidence type="ECO:0000313" key="1">
    <source>
        <dbReference type="EMBL" id="KAG5676939.1"/>
    </source>
</evidence>
<proteinExistence type="predicted"/>
<dbReference type="Proteomes" id="UP001107558">
    <property type="component" value="Chromosome 2"/>
</dbReference>
<dbReference type="AlphaFoldDB" id="A0A9J6C542"/>
<keyword evidence="2" id="KW-1185">Reference proteome</keyword>
<sequence>MINCVSTNSSSRQNILYMVRGIQTQDFLNILNKNNAKIAISQTSETNGSVGKLVLGTLNNSETTIQKEQRERTVVRLENSERILKNGQLIIKNIDKGHSVLVIRSANNDSSIPQVETKMSIEALDTMEANLNEDNESKMNAASTTQKIASLVGSGK</sequence>
<dbReference type="EMBL" id="JADBJN010000002">
    <property type="protein sequence ID" value="KAG5676939.1"/>
    <property type="molecule type" value="Genomic_DNA"/>
</dbReference>